<keyword evidence="7" id="KW-1185">Reference proteome</keyword>
<comment type="subcellular location">
    <subcellularLocation>
        <location evidence="1">Membrane</location>
        <topology evidence="1">Multi-pass membrane protein</topology>
    </subcellularLocation>
</comment>
<organism evidence="6 7">
    <name type="scientific">Lineolata rhizophorae</name>
    <dbReference type="NCBI Taxonomy" id="578093"/>
    <lineage>
        <taxon>Eukaryota</taxon>
        <taxon>Fungi</taxon>
        <taxon>Dikarya</taxon>
        <taxon>Ascomycota</taxon>
        <taxon>Pezizomycotina</taxon>
        <taxon>Dothideomycetes</taxon>
        <taxon>Dothideomycetes incertae sedis</taxon>
        <taxon>Lineolatales</taxon>
        <taxon>Lineolataceae</taxon>
        <taxon>Lineolata</taxon>
    </lineage>
</organism>
<dbReference type="GO" id="GO:0016020">
    <property type="term" value="C:membrane"/>
    <property type="evidence" value="ECO:0007669"/>
    <property type="project" value="UniProtKB-SubCell"/>
</dbReference>
<evidence type="ECO:0000256" key="3">
    <source>
        <dbReference type="ARBA" id="ARBA00022989"/>
    </source>
</evidence>
<feature type="transmembrane region" description="Helical" evidence="5">
    <location>
        <begin position="129"/>
        <end position="150"/>
    </location>
</feature>
<dbReference type="Gene3D" id="1.20.58.340">
    <property type="entry name" value="Magnesium transport protein CorA, transmembrane region"/>
    <property type="match status" value="1"/>
</dbReference>
<sequence>MPTRTGTLPPGDKATGALPRYHSIKELEDMGRRLDLILYDLADFNRRLHCEESVLYNLISQRDNQTNIQLAASSRDVAEATRSDSRAMKTISMMTLVFLPATFVSSVFSTTVFDFQNWGTDDRVASSAWWVYFLVCVLLTVITFSIWYVWTTHYIRKERRTYRLDRPLKIAHGIP</sequence>
<dbReference type="EMBL" id="MU001673">
    <property type="protein sequence ID" value="KAF2460461.1"/>
    <property type="molecule type" value="Genomic_DNA"/>
</dbReference>
<evidence type="ECO:0000313" key="6">
    <source>
        <dbReference type="EMBL" id="KAF2460461.1"/>
    </source>
</evidence>
<evidence type="ECO:0008006" key="8">
    <source>
        <dbReference type="Google" id="ProtNLM"/>
    </source>
</evidence>
<keyword evidence="3 5" id="KW-1133">Transmembrane helix</keyword>
<evidence type="ECO:0000256" key="5">
    <source>
        <dbReference type="SAM" id="Phobius"/>
    </source>
</evidence>
<evidence type="ECO:0000256" key="4">
    <source>
        <dbReference type="ARBA" id="ARBA00023136"/>
    </source>
</evidence>
<reference evidence="6" key="1">
    <citation type="journal article" date="2020" name="Stud. Mycol.">
        <title>101 Dothideomycetes genomes: a test case for predicting lifestyles and emergence of pathogens.</title>
        <authorList>
            <person name="Haridas S."/>
            <person name="Albert R."/>
            <person name="Binder M."/>
            <person name="Bloem J."/>
            <person name="Labutti K."/>
            <person name="Salamov A."/>
            <person name="Andreopoulos B."/>
            <person name="Baker S."/>
            <person name="Barry K."/>
            <person name="Bills G."/>
            <person name="Bluhm B."/>
            <person name="Cannon C."/>
            <person name="Castanera R."/>
            <person name="Culley D."/>
            <person name="Daum C."/>
            <person name="Ezra D."/>
            <person name="Gonzalez J."/>
            <person name="Henrissat B."/>
            <person name="Kuo A."/>
            <person name="Liang C."/>
            <person name="Lipzen A."/>
            <person name="Lutzoni F."/>
            <person name="Magnuson J."/>
            <person name="Mondo S."/>
            <person name="Nolan M."/>
            <person name="Ohm R."/>
            <person name="Pangilinan J."/>
            <person name="Park H.-J."/>
            <person name="Ramirez L."/>
            <person name="Alfaro M."/>
            <person name="Sun H."/>
            <person name="Tritt A."/>
            <person name="Yoshinaga Y."/>
            <person name="Zwiers L.-H."/>
            <person name="Turgeon B."/>
            <person name="Goodwin S."/>
            <person name="Spatafora J."/>
            <person name="Crous P."/>
            <person name="Grigoriev I."/>
        </authorList>
    </citation>
    <scope>NUCLEOTIDE SEQUENCE</scope>
    <source>
        <strain evidence="6">ATCC 16933</strain>
    </source>
</reference>
<keyword evidence="4 5" id="KW-0472">Membrane</keyword>
<proteinExistence type="predicted"/>
<protein>
    <recommendedName>
        <fullName evidence="8">Cora-like Mg2+ transporter protein-domain-containing protein</fullName>
    </recommendedName>
</protein>
<dbReference type="SUPFAM" id="SSF144083">
    <property type="entry name" value="Magnesium transport protein CorA, transmembrane region"/>
    <property type="match status" value="1"/>
</dbReference>
<evidence type="ECO:0000256" key="2">
    <source>
        <dbReference type="ARBA" id="ARBA00022692"/>
    </source>
</evidence>
<name>A0A6A6P8Y8_9PEZI</name>
<evidence type="ECO:0000313" key="7">
    <source>
        <dbReference type="Proteomes" id="UP000799766"/>
    </source>
</evidence>
<accession>A0A6A6P8Y8</accession>
<dbReference type="AlphaFoldDB" id="A0A6A6P8Y8"/>
<keyword evidence="2 5" id="KW-0812">Transmembrane</keyword>
<evidence type="ECO:0000256" key="1">
    <source>
        <dbReference type="ARBA" id="ARBA00004141"/>
    </source>
</evidence>
<gene>
    <name evidence="6" type="ORF">BDY21DRAFT_335495</name>
</gene>
<dbReference type="OrthoDB" id="2830640at2759"/>
<dbReference type="InterPro" id="IPR045863">
    <property type="entry name" value="CorA_TM1_TM2"/>
</dbReference>
<feature type="transmembrane region" description="Helical" evidence="5">
    <location>
        <begin position="91"/>
        <end position="109"/>
    </location>
</feature>
<dbReference type="Proteomes" id="UP000799766">
    <property type="component" value="Unassembled WGS sequence"/>
</dbReference>